<protein>
    <submittedName>
        <fullName evidence="1">Coil containing protein</fullName>
    </submittedName>
</protein>
<evidence type="ECO:0000313" key="1">
    <source>
        <dbReference type="EMBL" id="AUR82537.1"/>
    </source>
</evidence>
<proteinExistence type="predicted"/>
<sequence length="86" mass="9446">MSKLQELLASKAKLETEVEGLKNFLNVVHGHAPLIVSAGGETLKFEDADLGVELKILDVMREDFEVRVNKLDSVSRKVAALEELIG</sequence>
<accession>A0A2I7QMC7</accession>
<evidence type="ECO:0000313" key="2">
    <source>
        <dbReference type="Proteomes" id="UP000269377"/>
    </source>
</evidence>
<name>A0A2I7QMC7_9CAUD</name>
<dbReference type="EMBL" id="MG592409">
    <property type="protein sequence ID" value="AUR82537.1"/>
    <property type="molecule type" value="Genomic_DNA"/>
</dbReference>
<dbReference type="Proteomes" id="UP000269377">
    <property type="component" value="Segment"/>
</dbReference>
<gene>
    <name evidence="1" type="ORF">NVP1025O_054</name>
</gene>
<reference evidence="1 2" key="1">
    <citation type="submission" date="2017-11" db="EMBL/GenBank/DDBJ databases">
        <title>A major lineage of nontailed dsDNA viruses as unrecognized killers of marine bacteria.</title>
        <authorList>
            <person name="Kauffman K.M."/>
            <person name="Hussain F.A."/>
            <person name="Yang J."/>
            <person name="Arevalo P."/>
            <person name="Brown J.M."/>
            <person name="Chang W.K."/>
            <person name="VanInsberghe D."/>
            <person name="Elsherbini J."/>
            <person name="Cutler M.B."/>
            <person name="Kelly L."/>
            <person name="Polz M.F."/>
        </authorList>
    </citation>
    <scope>NUCLEOTIDE SEQUENCE [LARGE SCALE GENOMIC DNA]</scope>
</reference>
<organism evidence="1 2">
    <name type="scientific">Vibrio phage 1.025.O._10N.222.46.B6</name>
    <dbReference type="NCBI Taxonomy" id="1881420"/>
    <lineage>
        <taxon>Viruses</taxon>
        <taxon>Duplodnaviria</taxon>
        <taxon>Heunggongvirae</taxon>
        <taxon>Uroviricota</taxon>
        <taxon>Caudoviricetes</taxon>
        <taxon>Schitoviridae</taxon>
        <taxon>Pontosvirinae</taxon>
        <taxon>Nahantvirus</taxon>
        <taxon>Nahantvirus 49C7</taxon>
    </lineage>
</organism>